<keyword evidence="2" id="KW-1185">Reference proteome</keyword>
<protein>
    <submittedName>
        <fullName evidence="1">Uncharacterized protein</fullName>
    </submittedName>
</protein>
<evidence type="ECO:0000313" key="2">
    <source>
        <dbReference type="Proteomes" id="UP001166571"/>
    </source>
</evidence>
<dbReference type="EMBL" id="JAILXK010000001">
    <property type="protein sequence ID" value="MBY4636436.1"/>
    <property type="molecule type" value="Genomic_DNA"/>
</dbReference>
<organism evidence="1 2">
    <name type="scientific">Sphingopyxis jiangsuensis</name>
    <dbReference type="NCBI Taxonomy" id="2871171"/>
    <lineage>
        <taxon>Bacteria</taxon>
        <taxon>Pseudomonadati</taxon>
        <taxon>Pseudomonadota</taxon>
        <taxon>Alphaproteobacteria</taxon>
        <taxon>Sphingomonadales</taxon>
        <taxon>Sphingomonadaceae</taxon>
        <taxon>Sphingopyxis</taxon>
    </lineage>
</organism>
<gene>
    <name evidence="1" type="ORF">K5P26_04690</name>
</gene>
<comment type="caution">
    <text evidence="1">The sequence shown here is derived from an EMBL/GenBank/DDBJ whole genome shotgun (WGS) entry which is preliminary data.</text>
</comment>
<name>A0ABS7MED3_9SPHN</name>
<reference evidence="1" key="1">
    <citation type="submission" date="2021-08" db="EMBL/GenBank/DDBJ databases">
        <title>Sphingopyxis panaciterrulae sp. nov., isolated from the surface water of the Yellow Sea.</title>
        <authorList>
            <person name="Gao Z."/>
            <person name="Zhang D."/>
            <person name="Zhang A."/>
        </authorList>
    </citation>
    <scope>NUCLEOTIDE SEQUENCE</scope>
    <source>
        <strain evidence="1">XHP0097</strain>
    </source>
</reference>
<evidence type="ECO:0000313" key="1">
    <source>
        <dbReference type="EMBL" id="MBY4636436.1"/>
    </source>
</evidence>
<sequence length="73" mass="8086">MSATSDFYLKQAEKCESDAVETALGNVRERNLRAAAAWRTMADKLILTEQTREKRVADAAREAELRDKAAATA</sequence>
<accession>A0ABS7MED3</accession>
<dbReference type="Proteomes" id="UP001166571">
    <property type="component" value="Unassembled WGS sequence"/>
</dbReference>
<dbReference type="RefSeq" id="WP_201925920.1">
    <property type="nucleotide sequence ID" value="NZ_JAERPO010000001.1"/>
</dbReference>
<proteinExistence type="predicted"/>